<evidence type="ECO:0000313" key="2">
    <source>
        <dbReference type="EMBL" id="MEV8467261.1"/>
    </source>
</evidence>
<accession>A0ABV3L6T7</accession>
<dbReference type="Pfam" id="PF03992">
    <property type="entry name" value="ABM"/>
    <property type="match status" value="1"/>
</dbReference>
<dbReference type="RefSeq" id="WP_366193037.1">
    <property type="nucleotide sequence ID" value="NZ_JBFBVU010000011.1"/>
</dbReference>
<protein>
    <submittedName>
        <fullName evidence="2">Quinol monooxygenase</fullName>
        <ecNumber evidence="2">1.-.-.-</ecNumber>
    </submittedName>
</protein>
<organism evidence="2 3">
    <name type="scientific">Meridianimarinicoccus marinus</name>
    <dbReference type="NCBI Taxonomy" id="3231483"/>
    <lineage>
        <taxon>Bacteria</taxon>
        <taxon>Pseudomonadati</taxon>
        <taxon>Pseudomonadota</taxon>
        <taxon>Alphaproteobacteria</taxon>
        <taxon>Rhodobacterales</taxon>
        <taxon>Paracoccaceae</taxon>
        <taxon>Meridianimarinicoccus</taxon>
    </lineage>
</organism>
<evidence type="ECO:0000259" key="1">
    <source>
        <dbReference type="PROSITE" id="PS51725"/>
    </source>
</evidence>
<keyword evidence="2" id="KW-0503">Monooxygenase</keyword>
<dbReference type="InterPro" id="IPR007138">
    <property type="entry name" value="ABM_dom"/>
</dbReference>
<dbReference type="GO" id="GO:0004497">
    <property type="term" value="F:monooxygenase activity"/>
    <property type="evidence" value="ECO:0007669"/>
    <property type="project" value="UniProtKB-KW"/>
</dbReference>
<dbReference type="PROSITE" id="PS51725">
    <property type="entry name" value="ABM"/>
    <property type="match status" value="1"/>
</dbReference>
<feature type="domain" description="ABM" evidence="1">
    <location>
        <begin position="2"/>
        <end position="91"/>
    </location>
</feature>
<comment type="caution">
    <text evidence="2">The sequence shown here is derived from an EMBL/GenBank/DDBJ whole genome shotgun (WGS) entry which is preliminary data.</text>
</comment>
<dbReference type="Proteomes" id="UP001553161">
    <property type="component" value="Unassembled WGS sequence"/>
</dbReference>
<dbReference type="InterPro" id="IPR011008">
    <property type="entry name" value="Dimeric_a/b-barrel"/>
</dbReference>
<reference evidence="2 3" key="1">
    <citation type="submission" date="2024-07" db="EMBL/GenBank/DDBJ databases">
        <authorList>
            <person name="Kang M."/>
        </authorList>
    </citation>
    <scope>NUCLEOTIDE SEQUENCE [LARGE SCALE GENOMIC DNA]</scope>
    <source>
        <strain evidence="2 3">DFM31</strain>
    </source>
</reference>
<dbReference type="PANTHER" id="PTHR33336">
    <property type="entry name" value="QUINOL MONOOXYGENASE YGIN-RELATED"/>
    <property type="match status" value="1"/>
</dbReference>
<evidence type="ECO:0000313" key="3">
    <source>
        <dbReference type="Proteomes" id="UP001553161"/>
    </source>
</evidence>
<sequence length="96" mass="10708">MYAVTVTFTIAAGRMPEFLPQMVANAQTSLNNEQGCQLFDVCTDPDLPDTVFLYELYDDRAAFDAHLHSAHFKAFDAAVAEMIAVKQVRCFAEVRS</sequence>
<keyword evidence="3" id="KW-1185">Reference proteome</keyword>
<dbReference type="PANTHER" id="PTHR33336:SF1">
    <property type="entry name" value="(4S)-4-HYDROXY-5-PHOSPHONOOXYPENTANE-2,3-DIONE ISOMERASE"/>
    <property type="match status" value="1"/>
</dbReference>
<dbReference type="Gene3D" id="3.30.70.100">
    <property type="match status" value="1"/>
</dbReference>
<dbReference type="SUPFAM" id="SSF54909">
    <property type="entry name" value="Dimeric alpha+beta barrel"/>
    <property type="match status" value="1"/>
</dbReference>
<gene>
    <name evidence="2" type="ORF">AB0T83_10765</name>
</gene>
<name>A0ABV3L6T7_9RHOB</name>
<dbReference type="EMBL" id="JBFBVU010000011">
    <property type="protein sequence ID" value="MEV8467261.1"/>
    <property type="molecule type" value="Genomic_DNA"/>
</dbReference>
<dbReference type="EC" id="1.-.-.-" evidence="2"/>
<dbReference type="InterPro" id="IPR050744">
    <property type="entry name" value="AI-2_Isomerase_LsrG"/>
</dbReference>
<proteinExistence type="predicted"/>
<keyword evidence="2" id="KW-0560">Oxidoreductase</keyword>